<evidence type="ECO:0000313" key="5">
    <source>
        <dbReference type="EMBL" id="HIW94460.1"/>
    </source>
</evidence>
<comment type="similarity">
    <text evidence="1">Belongs to the AAA ATPase family. RarA/MGS1/WRNIP1 subfamily.</text>
</comment>
<evidence type="ECO:0000313" key="6">
    <source>
        <dbReference type="Proteomes" id="UP000824192"/>
    </source>
</evidence>
<dbReference type="GO" id="GO:0006261">
    <property type="term" value="P:DNA-templated DNA replication"/>
    <property type="evidence" value="ECO:0007669"/>
    <property type="project" value="TreeGrafter"/>
</dbReference>
<dbReference type="SUPFAM" id="SSF52540">
    <property type="entry name" value="P-loop containing nucleoside triphosphate hydrolases"/>
    <property type="match status" value="1"/>
</dbReference>
<dbReference type="PANTHER" id="PTHR13779">
    <property type="entry name" value="WERNER HELICASE-INTERACTING PROTEIN 1 FAMILY MEMBER"/>
    <property type="match status" value="1"/>
</dbReference>
<dbReference type="FunFam" id="1.20.272.10:FF:000001">
    <property type="entry name" value="Putative AAA family ATPase"/>
    <property type="match status" value="1"/>
</dbReference>
<evidence type="ECO:0000256" key="1">
    <source>
        <dbReference type="ARBA" id="ARBA00008959"/>
    </source>
</evidence>
<reference evidence="5" key="1">
    <citation type="journal article" date="2021" name="PeerJ">
        <title>Extensive microbial diversity within the chicken gut microbiome revealed by metagenomics and culture.</title>
        <authorList>
            <person name="Gilroy R."/>
            <person name="Ravi A."/>
            <person name="Getino M."/>
            <person name="Pursley I."/>
            <person name="Horton D.L."/>
            <person name="Alikhan N.F."/>
            <person name="Baker D."/>
            <person name="Gharbi K."/>
            <person name="Hall N."/>
            <person name="Watson M."/>
            <person name="Adriaenssens E.M."/>
            <person name="Foster-Nyarko E."/>
            <person name="Jarju S."/>
            <person name="Secka A."/>
            <person name="Antonio M."/>
            <person name="Oren A."/>
            <person name="Chaudhuri R.R."/>
            <person name="La Ragione R."/>
            <person name="Hildebrand F."/>
            <person name="Pallen M.J."/>
        </authorList>
    </citation>
    <scope>NUCLEOTIDE SEQUENCE</scope>
    <source>
        <strain evidence="5">ChiGjej6B6-1540</strain>
    </source>
</reference>
<dbReference type="Gene3D" id="1.20.272.10">
    <property type="match status" value="1"/>
</dbReference>
<dbReference type="PANTHER" id="PTHR13779:SF7">
    <property type="entry name" value="ATPASE WRNIP1"/>
    <property type="match status" value="1"/>
</dbReference>
<dbReference type="CDD" id="cd00009">
    <property type="entry name" value="AAA"/>
    <property type="match status" value="1"/>
</dbReference>
<dbReference type="Gene3D" id="3.40.50.300">
    <property type="entry name" value="P-loop containing nucleotide triphosphate hydrolases"/>
    <property type="match status" value="1"/>
</dbReference>
<sequence length="422" mass="46747">MDYRPLADEIRPTTLDEVVGQRHILGEDGLLRRIIEGGTIPNLIFYGPSGTGKTTVANIIARRTNRPLHRLNATTASISDIKDIMADIGTLLAPDGVLLYLDEIQYFNKKQQQSLLEVMENGKLTLIASTTENPYFYVYNAVLSRSTVFEFKPLGAEDVLPAIHRGEECLARRAGEKGVWEEGVAEHIASACGGDVRKAMNALELLWSGARRTAEGRRITLEDARLAAQRSAMRYDREGDDHYDILSALQKSIRGSDPDAALHYLARLLVAGDLVSACRRIMVTACEDVGLAYPQAISIVKACVDAANMVGLPEARIPLADAVILLATAPKSNSGESAIDAAMADVKAGRTGDYPRHLQNKHADSAGQEREQGYLYPHNFPHHWVKQQYLPDALVGRTYYQYGENKTEQAARRYWEEIKDKR</sequence>
<dbReference type="Proteomes" id="UP000824192">
    <property type="component" value="Unassembled WGS sequence"/>
</dbReference>
<evidence type="ECO:0000256" key="2">
    <source>
        <dbReference type="ARBA" id="ARBA00022741"/>
    </source>
</evidence>
<gene>
    <name evidence="5" type="ORF">H9868_07970</name>
</gene>
<comment type="caution">
    <text evidence="5">The sequence shown here is derived from an EMBL/GenBank/DDBJ whole genome shotgun (WGS) entry which is preliminary data.</text>
</comment>
<dbReference type="SUPFAM" id="SSF48019">
    <property type="entry name" value="post-AAA+ oligomerization domain-like"/>
    <property type="match status" value="1"/>
</dbReference>
<dbReference type="InterPro" id="IPR051314">
    <property type="entry name" value="AAA_ATPase_RarA/MGS1/WRNIP1"/>
</dbReference>
<dbReference type="InterPro" id="IPR008921">
    <property type="entry name" value="DNA_pol3_clamp-load_cplx_C"/>
</dbReference>
<name>A0A9D1RVT1_9FIRM</name>
<dbReference type="Pfam" id="PF00004">
    <property type="entry name" value="AAA"/>
    <property type="match status" value="1"/>
</dbReference>
<dbReference type="Gene3D" id="1.10.8.60">
    <property type="match status" value="1"/>
</dbReference>
<dbReference type="GO" id="GO:0017116">
    <property type="term" value="F:single-stranded DNA helicase activity"/>
    <property type="evidence" value="ECO:0007669"/>
    <property type="project" value="TreeGrafter"/>
</dbReference>
<dbReference type="GO" id="GO:0008047">
    <property type="term" value="F:enzyme activator activity"/>
    <property type="evidence" value="ECO:0007669"/>
    <property type="project" value="TreeGrafter"/>
</dbReference>
<dbReference type="Pfam" id="PF12002">
    <property type="entry name" value="MgsA_C"/>
    <property type="match status" value="1"/>
</dbReference>
<dbReference type="CDD" id="cd18139">
    <property type="entry name" value="HLD_clamp_RarA"/>
    <property type="match status" value="1"/>
</dbReference>
<dbReference type="AlphaFoldDB" id="A0A9D1RVT1"/>
<dbReference type="EMBL" id="DXGA01000169">
    <property type="protein sequence ID" value="HIW94460.1"/>
    <property type="molecule type" value="Genomic_DNA"/>
</dbReference>
<dbReference type="Gene3D" id="1.10.3710.10">
    <property type="entry name" value="DNA polymerase III clamp loader subunits, C-terminal domain"/>
    <property type="match status" value="1"/>
</dbReference>
<dbReference type="GO" id="GO:0003677">
    <property type="term" value="F:DNA binding"/>
    <property type="evidence" value="ECO:0007669"/>
    <property type="project" value="InterPro"/>
</dbReference>
<dbReference type="InterPro" id="IPR027417">
    <property type="entry name" value="P-loop_NTPase"/>
</dbReference>
<dbReference type="InterPro" id="IPR021886">
    <property type="entry name" value="MgsA_C"/>
</dbReference>
<dbReference type="Pfam" id="PF16193">
    <property type="entry name" value="AAA_assoc_2"/>
    <property type="match status" value="1"/>
</dbReference>
<reference evidence="5" key="2">
    <citation type="submission" date="2021-04" db="EMBL/GenBank/DDBJ databases">
        <authorList>
            <person name="Gilroy R."/>
        </authorList>
    </citation>
    <scope>NUCLEOTIDE SEQUENCE</scope>
    <source>
        <strain evidence="5">ChiGjej6B6-1540</strain>
    </source>
</reference>
<keyword evidence="2" id="KW-0547">Nucleotide-binding</keyword>
<dbReference type="GO" id="GO:0000731">
    <property type="term" value="P:DNA synthesis involved in DNA repair"/>
    <property type="evidence" value="ECO:0007669"/>
    <property type="project" value="TreeGrafter"/>
</dbReference>
<accession>A0A9D1RVT1</accession>
<keyword evidence="3" id="KW-0067">ATP-binding</keyword>
<dbReference type="GO" id="GO:0016887">
    <property type="term" value="F:ATP hydrolysis activity"/>
    <property type="evidence" value="ECO:0007669"/>
    <property type="project" value="InterPro"/>
</dbReference>
<dbReference type="SMART" id="SM00382">
    <property type="entry name" value="AAA"/>
    <property type="match status" value="1"/>
</dbReference>
<proteinExistence type="inferred from homology"/>
<evidence type="ECO:0000256" key="3">
    <source>
        <dbReference type="ARBA" id="ARBA00022840"/>
    </source>
</evidence>
<dbReference type="InterPro" id="IPR003593">
    <property type="entry name" value="AAA+_ATPase"/>
</dbReference>
<protein>
    <submittedName>
        <fullName evidence="5">Replication-associated recombination protein A</fullName>
    </submittedName>
</protein>
<dbReference type="GO" id="GO:0005524">
    <property type="term" value="F:ATP binding"/>
    <property type="evidence" value="ECO:0007669"/>
    <property type="project" value="UniProtKB-KW"/>
</dbReference>
<dbReference type="InterPro" id="IPR003959">
    <property type="entry name" value="ATPase_AAA_core"/>
</dbReference>
<organism evidence="5 6">
    <name type="scientific">Candidatus Flavonifractor merdipullorum</name>
    <dbReference type="NCBI Taxonomy" id="2838590"/>
    <lineage>
        <taxon>Bacteria</taxon>
        <taxon>Bacillati</taxon>
        <taxon>Bacillota</taxon>
        <taxon>Clostridia</taxon>
        <taxon>Eubacteriales</taxon>
        <taxon>Oscillospiraceae</taxon>
        <taxon>Flavonifractor</taxon>
    </lineage>
</organism>
<feature type="domain" description="AAA+ ATPase" evidence="4">
    <location>
        <begin position="39"/>
        <end position="155"/>
    </location>
</feature>
<evidence type="ECO:0000259" key="4">
    <source>
        <dbReference type="SMART" id="SM00382"/>
    </source>
</evidence>
<dbReference type="InterPro" id="IPR032423">
    <property type="entry name" value="AAA_assoc_2"/>
</dbReference>